<dbReference type="GO" id="GO:0003735">
    <property type="term" value="F:structural constituent of ribosome"/>
    <property type="evidence" value="ECO:0007669"/>
    <property type="project" value="TreeGrafter"/>
</dbReference>
<dbReference type="OrthoDB" id="3356781at2759"/>
<comment type="subcellular location">
    <subcellularLocation>
        <location evidence="1">Mitochondrion</location>
    </subcellularLocation>
</comment>
<keyword evidence="3 10" id="KW-0699">rRNA-binding</keyword>
<evidence type="ECO:0000256" key="6">
    <source>
        <dbReference type="ARBA" id="ARBA00023128"/>
    </source>
</evidence>
<comment type="similarity">
    <text evidence="2">Belongs to the universal ribosomal protein uS4 family.</text>
</comment>
<evidence type="ECO:0000256" key="4">
    <source>
        <dbReference type="ARBA" id="ARBA00022884"/>
    </source>
</evidence>
<keyword evidence="5" id="KW-0689">Ribosomal protein</keyword>
<dbReference type="Pfam" id="PF01479">
    <property type="entry name" value="S4"/>
    <property type="match status" value="1"/>
</dbReference>
<dbReference type="InterPro" id="IPR002942">
    <property type="entry name" value="S4_RNA-bd"/>
</dbReference>
<evidence type="ECO:0000256" key="9">
    <source>
        <dbReference type="ARBA" id="ARBA00071419"/>
    </source>
</evidence>
<evidence type="ECO:0000256" key="3">
    <source>
        <dbReference type="ARBA" id="ARBA00022730"/>
    </source>
</evidence>
<evidence type="ECO:0000256" key="1">
    <source>
        <dbReference type="ARBA" id="ARBA00004173"/>
    </source>
</evidence>
<comment type="function">
    <text evidence="8">Component of the mitochondrial ribosome (mitoribosome), a dedicated translation machinery responsible for the synthesis of mitochondrial genome-encoded proteins, including at least some of the essential transmembrane subunits of the mitochondrial respiratory chain. The mitoribosomes are attached to the mitochondrial inner membrane and translation products are cotranslationally integrated into the membrane.</text>
</comment>
<dbReference type="InterPro" id="IPR022801">
    <property type="entry name" value="Ribosomal_uS4"/>
</dbReference>
<evidence type="ECO:0000259" key="11">
    <source>
        <dbReference type="SMART" id="SM00363"/>
    </source>
</evidence>
<accession>A0A4P9Z8W5</accession>
<dbReference type="PANTHER" id="PTHR11831:SF4">
    <property type="entry name" value="SMALL RIBOSOMAL SUBUNIT PROTEIN US4M"/>
    <property type="match status" value="1"/>
</dbReference>
<dbReference type="AlphaFoldDB" id="A0A4P9Z8W5"/>
<gene>
    <name evidence="12" type="ORF">METBISCDRAFT_28482</name>
</gene>
<dbReference type="EMBL" id="ML004506">
    <property type="protein sequence ID" value="RKP29155.1"/>
    <property type="molecule type" value="Genomic_DNA"/>
</dbReference>
<evidence type="ECO:0000313" key="12">
    <source>
        <dbReference type="EMBL" id="RKP29155.1"/>
    </source>
</evidence>
<evidence type="ECO:0000256" key="5">
    <source>
        <dbReference type="ARBA" id="ARBA00022980"/>
    </source>
</evidence>
<dbReference type="InterPro" id="IPR036986">
    <property type="entry name" value="S4_RNA-bd_sf"/>
</dbReference>
<dbReference type="PANTHER" id="PTHR11831">
    <property type="entry name" value="30S 40S RIBOSOMAL PROTEIN"/>
    <property type="match status" value="1"/>
</dbReference>
<name>A0A4P9Z8W5_9ASCO</name>
<evidence type="ECO:0000313" key="13">
    <source>
        <dbReference type="Proteomes" id="UP000268321"/>
    </source>
</evidence>
<dbReference type="InterPro" id="IPR018079">
    <property type="entry name" value="Ribosomal_uS4_CS"/>
</dbReference>
<keyword evidence="13" id="KW-1185">Reference proteome</keyword>
<keyword evidence="6" id="KW-0496">Mitochondrion</keyword>
<feature type="domain" description="RNA-binding S4" evidence="11">
    <location>
        <begin position="91"/>
        <end position="151"/>
    </location>
</feature>
<dbReference type="Proteomes" id="UP000268321">
    <property type="component" value="Unassembled WGS sequence"/>
</dbReference>
<feature type="non-terminal residue" evidence="12">
    <location>
        <position position="418"/>
    </location>
</feature>
<evidence type="ECO:0000256" key="2">
    <source>
        <dbReference type="ARBA" id="ARBA00007465"/>
    </source>
</evidence>
<proteinExistence type="inferred from homology"/>
<dbReference type="SMART" id="SM00363">
    <property type="entry name" value="S4"/>
    <property type="match status" value="1"/>
</dbReference>
<dbReference type="PROSITE" id="PS00632">
    <property type="entry name" value="RIBOSOMAL_S4"/>
    <property type="match status" value="1"/>
</dbReference>
<keyword evidence="4 10" id="KW-0694">RNA-binding</keyword>
<organism evidence="12 13">
    <name type="scientific">Metschnikowia bicuspidata</name>
    <dbReference type="NCBI Taxonomy" id="27322"/>
    <lineage>
        <taxon>Eukaryota</taxon>
        <taxon>Fungi</taxon>
        <taxon>Dikarya</taxon>
        <taxon>Ascomycota</taxon>
        <taxon>Saccharomycotina</taxon>
        <taxon>Pichiomycetes</taxon>
        <taxon>Metschnikowiaceae</taxon>
        <taxon>Metschnikowia</taxon>
    </lineage>
</organism>
<sequence length="418" mass="46612">MPRKATNLFSTTRGRVRASMNKVNLFNMYKKSPVSYQGMTLYQQNEHLKESRWKTLFNPKLESVAQLDASLKGVEVANTPLVLQTYAVLEKRLETALFRAMFASSVRQARQFIKSGDVFVNGVTIRHPAFPLKSGDVFHVNPERVMYALGRSKPSIKEAVKVDNAQASAWNRYVDNVRKDPKAMWDLKLAKPPSLNPLAAHERQSSLKLRNESIHGSMLASQRSTTREAVLSRLLSAAAGKYVDAISTASFSDVVSGSSTDMEKCLAAYKLLKDAGHELVGAHSLEKCTAFVHTKSPGFKTPEEAKLAARVRKILAEIVSLQVERMRIASVETQMAADPKQAVYDAKWGEKLIKLPLNDLQTVAADEGKAVKFLWQPHLFGRKDPSKKYFTPWTPKGFLGAFAILPHHLEISFDTCHA</sequence>
<keyword evidence="7" id="KW-0687">Ribonucleoprotein</keyword>
<dbReference type="GO" id="GO:0005763">
    <property type="term" value="C:mitochondrial small ribosomal subunit"/>
    <property type="evidence" value="ECO:0007669"/>
    <property type="project" value="TreeGrafter"/>
</dbReference>
<evidence type="ECO:0000256" key="7">
    <source>
        <dbReference type="ARBA" id="ARBA00023274"/>
    </source>
</evidence>
<dbReference type="GO" id="GO:0019843">
    <property type="term" value="F:rRNA binding"/>
    <property type="evidence" value="ECO:0007669"/>
    <property type="project" value="UniProtKB-KW"/>
</dbReference>
<evidence type="ECO:0000256" key="8">
    <source>
        <dbReference type="ARBA" id="ARBA00037226"/>
    </source>
</evidence>
<dbReference type="PROSITE" id="PS50889">
    <property type="entry name" value="S4"/>
    <property type="match status" value="1"/>
</dbReference>
<evidence type="ECO:0000256" key="10">
    <source>
        <dbReference type="PROSITE-ProRule" id="PRU00182"/>
    </source>
</evidence>
<dbReference type="FunFam" id="3.10.290.10:FF:000025">
    <property type="entry name" value="30S ribosomal subunit S4"/>
    <property type="match status" value="1"/>
</dbReference>
<dbReference type="GO" id="GO:0042274">
    <property type="term" value="P:ribosomal small subunit biogenesis"/>
    <property type="evidence" value="ECO:0007669"/>
    <property type="project" value="TreeGrafter"/>
</dbReference>
<dbReference type="SUPFAM" id="SSF55174">
    <property type="entry name" value="Alpha-L RNA-binding motif"/>
    <property type="match status" value="1"/>
</dbReference>
<dbReference type="Gene3D" id="3.10.290.10">
    <property type="entry name" value="RNA-binding S4 domain"/>
    <property type="match status" value="1"/>
</dbReference>
<protein>
    <recommendedName>
        <fullName evidence="9">Small ribosomal subunit protein uS4m</fullName>
    </recommendedName>
</protein>
<dbReference type="CDD" id="cd00165">
    <property type="entry name" value="S4"/>
    <property type="match status" value="1"/>
</dbReference>
<reference evidence="13" key="1">
    <citation type="journal article" date="2018" name="Nat. Microbiol.">
        <title>Leveraging single-cell genomics to expand the fungal tree of life.</title>
        <authorList>
            <person name="Ahrendt S.R."/>
            <person name="Quandt C.A."/>
            <person name="Ciobanu D."/>
            <person name="Clum A."/>
            <person name="Salamov A."/>
            <person name="Andreopoulos B."/>
            <person name="Cheng J.F."/>
            <person name="Woyke T."/>
            <person name="Pelin A."/>
            <person name="Henrissat B."/>
            <person name="Reynolds N.K."/>
            <person name="Benny G.L."/>
            <person name="Smith M.E."/>
            <person name="James T.Y."/>
            <person name="Grigoriev I.V."/>
        </authorList>
    </citation>
    <scope>NUCLEOTIDE SEQUENCE [LARGE SCALE GENOMIC DNA]</scope>
    <source>
        <strain evidence="13">Baker2002</strain>
    </source>
</reference>